<sequence length="316" mass="34345">MPAALSSWFRREADRGWVALAPEGDRVRAVHVVHEPACRPALRWACTGSWAEPALALRALRRARRLRREPSVLLLRHGQYRLQVLDAPEDVPREQWRDALRWRLKDTVDFAVEGAGIDLLDIAPDPQGRRRSSVLAVAAARPVLEPLVCAGRDAGWPWQAIDVPESALRNLCLLCAEPGRGQALLHVGSALGTLVITVGTDLLVTRDIDLGLDRLAGADASARRAHHERVGLELQRTLDNIERQHGHVDLARLQVAPGAPLHDFIDYLGQLVDVPVTAFELGAVLDLSAVPELGDAAEQAGYLPAVGAALRGLEGA</sequence>
<accession>A0ABX2ERH2</accession>
<dbReference type="EMBL" id="JABRWJ010000010">
    <property type="protein sequence ID" value="NRF71111.1"/>
    <property type="molecule type" value="Genomic_DNA"/>
</dbReference>
<dbReference type="InterPro" id="IPR043129">
    <property type="entry name" value="ATPase_NBD"/>
</dbReference>
<dbReference type="RefSeq" id="WP_173131620.1">
    <property type="nucleotide sequence ID" value="NZ_JABRWJ010000010.1"/>
</dbReference>
<comment type="caution">
    <text evidence="1">The sequence shown here is derived from an EMBL/GenBank/DDBJ whole genome shotgun (WGS) entry which is preliminary data.</text>
</comment>
<keyword evidence="2" id="KW-1185">Reference proteome</keyword>
<protein>
    <recommendedName>
        <fullName evidence="3">MSHA biogenesis protein MshI</fullName>
    </recommendedName>
</protein>
<dbReference type="Gene3D" id="3.30.420.40">
    <property type="match status" value="2"/>
</dbReference>
<dbReference type="Gene3D" id="3.30.1490.300">
    <property type="match status" value="1"/>
</dbReference>
<reference evidence="1 2" key="1">
    <citation type="submission" date="2020-05" db="EMBL/GenBank/DDBJ databases">
        <title>Aquincola sp. isolate from soil.</title>
        <authorList>
            <person name="Han J."/>
            <person name="Kim D.-U."/>
        </authorList>
    </citation>
    <scope>NUCLEOTIDE SEQUENCE [LARGE SCALE GENOMIC DNA]</scope>
    <source>
        <strain evidence="1 2">S2</strain>
    </source>
</reference>
<gene>
    <name evidence="1" type="ORF">HLB44_29355</name>
</gene>
<dbReference type="Proteomes" id="UP000737171">
    <property type="component" value="Unassembled WGS sequence"/>
</dbReference>
<evidence type="ECO:0000313" key="2">
    <source>
        <dbReference type="Proteomes" id="UP000737171"/>
    </source>
</evidence>
<name>A0ABX2ERH2_9BURK</name>
<proteinExistence type="predicted"/>
<evidence type="ECO:0000313" key="1">
    <source>
        <dbReference type="EMBL" id="NRF71111.1"/>
    </source>
</evidence>
<evidence type="ECO:0008006" key="3">
    <source>
        <dbReference type="Google" id="ProtNLM"/>
    </source>
</evidence>
<organism evidence="1 2">
    <name type="scientific">Pseudaquabacterium terrae</name>
    <dbReference type="NCBI Taxonomy" id="2732868"/>
    <lineage>
        <taxon>Bacteria</taxon>
        <taxon>Pseudomonadati</taxon>
        <taxon>Pseudomonadota</taxon>
        <taxon>Betaproteobacteria</taxon>
        <taxon>Burkholderiales</taxon>
        <taxon>Sphaerotilaceae</taxon>
        <taxon>Pseudaquabacterium</taxon>
    </lineage>
</organism>
<dbReference type="SUPFAM" id="SSF53067">
    <property type="entry name" value="Actin-like ATPase domain"/>
    <property type="match status" value="1"/>
</dbReference>